<sequence>MRRHAAAALAALALALLLSVATAQPCIECKDCRTNNCWQNCRPSCPRAPVINPNQVIVSGDRCKRAGEQSGPNAARSACETTRRYCNGGRQTAFAAPRRVGLTTLSQCANIALGACQQTANNDRAQWHPCGRELQRGLNQCSAQQFRQFFEGETRDLCTDSSRSITGVEPGTNQWARPPVFG</sequence>
<name>A0A0D2N632_9CHLO</name>
<proteinExistence type="predicted"/>
<feature type="chain" id="PRO_5002265249" evidence="1">
    <location>
        <begin position="24"/>
        <end position="182"/>
    </location>
</feature>
<evidence type="ECO:0000313" key="2">
    <source>
        <dbReference type="EMBL" id="KIZ01416.1"/>
    </source>
</evidence>
<dbReference type="KEGG" id="mng:MNEG_6545"/>
<protein>
    <submittedName>
        <fullName evidence="2">Uncharacterized protein</fullName>
    </submittedName>
</protein>
<reference evidence="2 3" key="1">
    <citation type="journal article" date="2013" name="BMC Genomics">
        <title>Reconstruction of the lipid metabolism for the microalga Monoraphidium neglectum from its genome sequence reveals characteristics suitable for biofuel production.</title>
        <authorList>
            <person name="Bogen C."/>
            <person name="Al-Dilaimi A."/>
            <person name="Albersmeier A."/>
            <person name="Wichmann J."/>
            <person name="Grundmann M."/>
            <person name="Rupp O."/>
            <person name="Lauersen K.J."/>
            <person name="Blifernez-Klassen O."/>
            <person name="Kalinowski J."/>
            <person name="Goesmann A."/>
            <person name="Mussgnug J.H."/>
            <person name="Kruse O."/>
        </authorList>
    </citation>
    <scope>NUCLEOTIDE SEQUENCE [LARGE SCALE GENOMIC DNA]</scope>
    <source>
        <strain evidence="2 3">SAG 48.87</strain>
    </source>
</reference>
<organism evidence="2 3">
    <name type="scientific">Monoraphidium neglectum</name>
    <dbReference type="NCBI Taxonomy" id="145388"/>
    <lineage>
        <taxon>Eukaryota</taxon>
        <taxon>Viridiplantae</taxon>
        <taxon>Chlorophyta</taxon>
        <taxon>core chlorophytes</taxon>
        <taxon>Chlorophyceae</taxon>
        <taxon>CS clade</taxon>
        <taxon>Sphaeropleales</taxon>
        <taxon>Selenastraceae</taxon>
        <taxon>Monoraphidium</taxon>
    </lineage>
</organism>
<accession>A0A0D2N632</accession>
<dbReference type="EMBL" id="KK101291">
    <property type="protein sequence ID" value="KIZ01416.1"/>
    <property type="molecule type" value="Genomic_DNA"/>
</dbReference>
<dbReference type="AlphaFoldDB" id="A0A0D2N632"/>
<keyword evidence="1" id="KW-0732">Signal</keyword>
<dbReference type="GeneID" id="25739421"/>
<dbReference type="OrthoDB" id="536815at2759"/>
<gene>
    <name evidence="2" type="ORF">MNEG_6545</name>
</gene>
<dbReference type="Proteomes" id="UP000054498">
    <property type="component" value="Unassembled WGS sequence"/>
</dbReference>
<dbReference type="RefSeq" id="XP_013900435.1">
    <property type="nucleotide sequence ID" value="XM_014044981.1"/>
</dbReference>
<keyword evidence="3" id="KW-1185">Reference proteome</keyword>
<evidence type="ECO:0000256" key="1">
    <source>
        <dbReference type="SAM" id="SignalP"/>
    </source>
</evidence>
<feature type="signal peptide" evidence="1">
    <location>
        <begin position="1"/>
        <end position="23"/>
    </location>
</feature>
<evidence type="ECO:0000313" key="3">
    <source>
        <dbReference type="Proteomes" id="UP000054498"/>
    </source>
</evidence>